<comment type="caution">
    <text evidence="1">The sequence shown here is derived from an EMBL/GenBank/DDBJ whole genome shotgun (WGS) entry which is preliminary data.</text>
</comment>
<evidence type="ECO:0000313" key="2">
    <source>
        <dbReference type="Proteomes" id="UP001221757"/>
    </source>
</evidence>
<reference evidence="1" key="1">
    <citation type="submission" date="2023-03" db="EMBL/GenBank/DDBJ databases">
        <title>Massive genome expansion in bonnet fungi (Mycena s.s.) driven by repeated elements and novel gene families across ecological guilds.</title>
        <authorList>
            <consortium name="Lawrence Berkeley National Laboratory"/>
            <person name="Harder C.B."/>
            <person name="Miyauchi S."/>
            <person name="Viragh M."/>
            <person name="Kuo A."/>
            <person name="Thoen E."/>
            <person name="Andreopoulos B."/>
            <person name="Lu D."/>
            <person name="Skrede I."/>
            <person name="Drula E."/>
            <person name="Henrissat B."/>
            <person name="Morin E."/>
            <person name="Kohler A."/>
            <person name="Barry K."/>
            <person name="LaButti K."/>
            <person name="Morin E."/>
            <person name="Salamov A."/>
            <person name="Lipzen A."/>
            <person name="Mereny Z."/>
            <person name="Hegedus B."/>
            <person name="Baldrian P."/>
            <person name="Stursova M."/>
            <person name="Weitz H."/>
            <person name="Taylor A."/>
            <person name="Grigoriev I.V."/>
            <person name="Nagy L.G."/>
            <person name="Martin F."/>
            <person name="Kauserud H."/>
        </authorList>
    </citation>
    <scope>NUCLEOTIDE SEQUENCE</scope>
    <source>
        <strain evidence="1">CBHHK067</strain>
    </source>
</reference>
<organism evidence="1 2">
    <name type="scientific">Mycena rosella</name>
    <name type="common">Pink bonnet</name>
    <name type="synonym">Agaricus rosellus</name>
    <dbReference type="NCBI Taxonomy" id="1033263"/>
    <lineage>
        <taxon>Eukaryota</taxon>
        <taxon>Fungi</taxon>
        <taxon>Dikarya</taxon>
        <taxon>Basidiomycota</taxon>
        <taxon>Agaricomycotina</taxon>
        <taxon>Agaricomycetes</taxon>
        <taxon>Agaricomycetidae</taxon>
        <taxon>Agaricales</taxon>
        <taxon>Marasmiineae</taxon>
        <taxon>Mycenaceae</taxon>
        <taxon>Mycena</taxon>
    </lineage>
</organism>
<evidence type="ECO:0000313" key="1">
    <source>
        <dbReference type="EMBL" id="KAJ7665806.1"/>
    </source>
</evidence>
<protein>
    <submittedName>
        <fullName evidence="1">Uncharacterized protein</fullName>
    </submittedName>
</protein>
<keyword evidence="2" id="KW-1185">Reference proteome</keyword>
<dbReference type="AlphaFoldDB" id="A0AAD7CW34"/>
<accession>A0AAD7CW34</accession>
<dbReference type="Proteomes" id="UP001221757">
    <property type="component" value="Unassembled WGS sequence"/>
</dbReference>
<gene>
    <name evidence="1" type="ORF">B0H17DRAFT_1090248</name>
</gene>
<proteinExistence type="predicted"/>
<name>A0AAD7CW34_MYCRO</name>
<dbReference type="EMBL" id="JARKIE010000212">
    <property type="protein sequence ID" value="KAJ7665806.1"/>
    <property type="molecule type" value="Genomic_DNA"/>
</dbReference>
<sequence length="84" mass="9574">MEQRAKFVIVARRLGETRRRGAKFERYVEKARVSQRRENLETSERHCKAHCKMRKCPSWRLAGKGKEISGTREAVGAAKGSGSL</sequence>